<dbReference type="CDD" id="cd00609">
    <property type="entry name" value="AAT_like"/>
    <property type="match status" value="1"/>
</dbReference>
<dbReference type="PANTHER" id="PTHR43525">
    <property type="entry name" value="PROTEIN MALY"/>
    <property type="match status" value="1"/>
</dbReference>
<dbReference type="AlphaFoldDB" id="A0AAE3NGD8"/>
<reference evidence="7" key="1">
    <citation type="submission" date="2021-09" db="EMBL/GenBank/DDBJ databases">
        <title>Genomic analysis of Ralstonia spp.</title>
        <authorList>
            <person name="Aburjaile F."/>
            <person name="Ariute J.C."/>
            <person name="Pais A.K.L."/>
            <person name="Albuquerque G.M.R."/>
            <person name="Silva A.M.F."/>
            <person name="Brenig B."/>
            <person name="Azevedo V."/>
            <person name="Matiuzzi M."/>
            <person name="Ramos R."/>
            <person name="Goes-Neto A."/>
            <person name="Soares S."/>
            <person name="Iseppon A.M.B."/>
            <person name="Souza E."/>
            <person name="Gama M."/>
        </authorList>
    </citation>
    <scope>NUCLEOTIDE SEQUENCE</scope>
    <source>
        <strain evidence="7">B4</strain>
    </source>
</reference>
<comment type="similarity">
    <text evidence="5">Belongs to the class-II pyridoxal-phosphate-dependent aminotransferase family. MalY/PatB cystathionine beta-lyase subfamily.</text>
</comment>
<dbReference type="Proteomes" id="UP001143674">
    <property type="component" value="Unassembled WGS sequence"/>
</dbReference>
<keyword evidence="7" id="KW-0808">Transferase</keyword>
<evidence type="ECO:0000256" key="1">
    <source>
        <dbReference type="ARBA" id="ARBA00001933"/>
    </source>
</evidence>
<dbReference type="SUPFAM" id="SSF53383">
    <property type="entry name" value="PLP-dependent transferases"/>
    <property type="match status" value="1"/>
</dbReference>
<dbReference type="InterPro" id="IPR051798">
    <property type="entry name" value="Class-II_PLP-Dep_Aminotrans"/>
</dbReference>
<dbReference type="EC" id="4.4.1.13" evidence="2"/>
<evidence type="ECO:0000259" key="6">
    <source>
        <dbReference type="Pfam" id="PF00155"/>
    </source>
</evidence>
<dbReference type="Gene3D" id="3.90.1150.10">
    <property type="entry name" value="Aspartate Aminotransferase, domain 1"/>
    <property type="match status" value="1"/>
</dbReference>
<gene>
    <name evidence="7" type="ORF">LBW55_07465</name>
</gene>
<evidence type="ECO:0000256" key="4">
    <source>
        <dbReference type="ARBA" id="ARBA00023239"/>
    </source>
</evidence>
<accession>A0AAE3NGD8</accession>
<evidence type="ECO:0000313" key="8">
    <source>
        <dbReference type="Proteomes" id="UP001143674"/>
    </source>
</evidence>
<name>A0AAE3NGD8_RALSL</name>
<comment type="caution">
    <text evidence="7">The sequence shown here is derived from an EMBL/GenBank/DDBJ whole genome shotgun (WGS) entry which is preliminary data.</text>
</comment>
<dbReference type="GO" id="GO:0030170">
    <property type="term" value="F:pyridoxal phosphate binding"/>
    <property type="evidence" value="ECO:0007669"/>
    <property type="project" value="InterPro"/>
</dbReference>
<evidence type="ECO:0000256" key="5">
    <source>
        <dbReference type="ARBA" id="ARBA00037974"/>
    </source>
</evidence>
<dbReference type="Gene3D" id="3.40.640.10">
    <property type="entry name" value="Type I PLP-dependent aspartate aminotransferase-like (Major domain)"/>
    <property type="match status" value="1"/>
</dbReference>
<dbReference type="InterPro" id="IPR015422">
    <property type="entry name" value="PyrdxlP-dep_Trfase_small"/>
</dbReference>
<sequence>MICAPDGGSSGPIEFLLNKQQLLARRSRKWGIYEPGVIAASIADMDFRVAPQVQASIVRNVEDNAYGYPLRDGDRADRTVAAAFATRMAARFNWQVDPDRVLVLADLAQAIYATLMAYSDPGDGVILQVPCYPPIREAIASTGRRLIPLEMERTPDGHIFDLDKLAEAVGDGRARILLLCNPQNPTGRVFTRSELERVAEFADRHDLVIISDEIHSDLVYAGSRHIPTAAASPQALARTVTLNSATKSFNIPGLRCAVAYFGTPALMHRFHARLPPRLTGAVNSLGIDATVAAWSEGQPWLDVVLDHLHAMRDYVADALRREFPDLRFHVPQASYLLWIDAGELALGEPAFDFFLREARVGFSAGRDFHPGASNFIRMNFATSRAMVDEILDRMARAVRARA</sequence>
<dbReference type="RefSeq" id="WP_247588930.1">
    <property type="nucleotide sequence ID" value="NZ_JABZEH010000001.1"/>
</dbReference>
<comment type="cofactor">
    <cofactor evidence="1">
        <name>pyridoxal 5'-phosphate</name>
        <dbReference type="ChEBI" id="CHEBI:597326"/>
    </cofactor>
</comment>
<evidence type="ECO:0000256" key="2">
    <source>
        <dbReference type="ARBA" id="ARBA00012224"/>
    </source>
</evidence>
<dbReference type="InterPro" id="IPR004839">
    <property type="entry name" value="Aminotransferase_I/II_large"/>
</dbReference>
<dbReference type="GO" id="GO:0047804">
    <property type="term" value="F:cysteine-S-conjugate beta-lyase activity"/>
    <property type="evidence" value="ECO:0007669"/>
    <property type="project" value="UniProtKB-EC"/>
</dbReference>
<evidence type="ECO:0000256" key="3">
    <source>
        <dbReference type="ARBA" id="ARBA00022898"/>
    </source>
</evidence>
<keyword evidence="4" id="KW-0456">Lyase</keyword>
<dbReference type="PANTHER" id="PTHR43525:SF1">
    <property type="entry name" value="PROTEIN MALY"/>
    <property type="match status" value="1"/>
</dbReference>
<protein>
    <recommendedName>
        <fullName evidence="2">cysteine-S-conjugate beta-lyase</fullName>
        <ecNumber evidence="2">4.4.1.13</ecNumber>
    </recommendedName>
</protein>
<keyword evidence="7" id="KW-0032">Aminotransferase</keyword>
<dbReference type="GO" id="GO:0008483">
    <property type="term" value="F:transaminase activity"/>
    <property type="evidence" value="ECO:0007669"/>
    <property type="project" value="UniProtKB-KW"/>
</dbReference>
<proteinExistence type="inferred from homology"/>
<dbReference type="InterPro" id="IPR015424">
    <property type="entry name" value="PyrdxlP-dep_Trfase"/>
</dbReference>
<feature type="domain" description="Aminotransferase class I/classII large" evidence="6">
    <location>
        <begin position="79"/>
        <end position="393"/>
    </location>
</feature>
<keyword evidence="3" id="KW-0663">Pyridoxal phosphate</keyword>
<dbReference type="Pfam" id="PF00155">
    <property type="entry name" value="Aminotran_1_2"/>
    <property type="match status" value="1"/>
</dbReference>
<organism evidence="7 8">
    <name type="scientific">Ralstonia solanacearum</name>
    <name type="common">Pseudomonas solanacearum</name>
    <dbReference type="NCBI Taxonomy" id="305"/>
    <lineage>
        <taxon>Bacteria</taxon>
        <taxon>Pseudomonadati</taxon>
        <taxon>Pseudomonadota</taxon>
        <taxon>Betaproteobacteria</taxon>
        <taxon>Burkholderiales</taxon>
        <taxon>Burkholderiaceae</taxon>
        <taxon>Ralstonia</taxon>
        <taxon>Ralstonia solanacearum species complex</taxon>
    </lineage>
</organism>
<dbReference type="EMBL" id="JAIVEX010000003">
    <property type="protein sequence ID" value="MDB0521450.1"/>
    <property type="molecule type" value="Genomic_DNA"/>
</dbReference>
<evidence type="ECO:0000313" key="7">
    <source>
        <dbReference type="EMBL" id="MDB0521450.1"/>
    </source>
</evidence>
<dbReference type="InterPro" id="IPR015421">
    <property type="entry name" value="PyrdxlP-dep_Trfase_major"/>
</dbReference>